<dbReference type="VEuPathDB" id="FungiDB:ASPWEDRAFT_46531"/>
<organism evidence="7 8">
    <name type="scientific">Aspergillus wentii DTO 134E9</name>
    <dbReference type="NCBI Taxonomy" id="1073089"/>
    <lineage>
        <taxon>Eukaryota</taxon>
        <taxon>Fungi</taxon>
        <taxon>Dikarya</taxon>
        <taxon>Ascomycota</taxon>
        <taxon>Pezizomycotina</taxon>
        <taxon>Eurotiomycetes</taxon>
        <taxon>Eurotiomycetidae</taxon>
        <taxon>Eurotiales</taxon>
        <taxon>Aspergillaceae</taxon>
        <taxon>Aspergillus</taxon>
        <taxon>Aspergillus subgen. Cremei</taxon>
    </lineage>
</organism>
<dbReference type="GO" id="GO:0005739">
    <property type="term" value="C:mitochondrion"/>
    <property type="evidence" value="ECO:0007669"/>
    <property type="project" value="TreeGrafter"/>
</dbReference>
<dbReference type="Pfam" id="PF04117">
    <property type="entry name" value="Mpv17_PMP22"/>
    <property type="match status" value="1"/>
</dbReference>
<protein>
    <recommendedName>
        <fullName evidence="9">Protein sym1</fullName>
    </recommendedName>
</protein>
<sequence>MLNFYRTQLARRPLLTQCITTASLFIAGDGLAQHVFEKNEEPHDFARTARMGVYGGAIFAPIASTWFKFLSTNINLSTSLRTGVARMATDQIFFAPIGISIFFASTSAMEGKDPVEKVKTSLLPTYKMNCMLWPFAQLMNFTVVPMQHRLLFVNVVNLGWSGVLSSMSA</sequence>
<keyword evidence="8" id="KW-1185">Reference proteome</keyword>
<evidence type="ECO:0000256" key="2">
    <source>
        <dbReference type="ARBA" id="ARBA00006824"/>
    </source>
</evidence>
<evidence type="ECO:0000256" key="3">
    <source>
        <dbReference type="ARBA" id="ARBA00022692"/>
    </source>
</evidence>
<comment type="similarity">
    <text evidence="2 6">Belongs to the peroxisomal membrane protein PXMP2/4 family.</text>
</comment>
<evidence type="ECO:0000256" key="1">
    <source>
        <dbReference type="ARBA" id="ARBA00004141"/>
    </source>
</evidence>
<proteinExistence type="inferred from homology"/>
<accession>A0A1L9R4E8</accession>
<evidence type="ECO:0000256" key="4">
    <source>
        <dbReference type="ARBA" id="ARBA00022989"/>
    </source>
</evidence>
<evidence type="ECO:0000256" key="6">
    <source>
        <dbReference type="RuleBase" id="RU363053"/>
    </source>
</evidence>
<dbReference type="RefSeq" id="XP_040683451.1">
    <property type="nucleotide sequence ID" value="XM_040836780.1"/>
</dbReference>
<reference evidence="8" key="1">
    <citation type="journal article" date="2017" name="Genome Biol.">
        <title>Comparative genomics reveals high biological diversity and specific adaptations in the industrially and medically important fungal genus Aspergillus.</title>
        <authorList>
            <person name="de Vries R.P."/>
            <person name="Riley R."/>
            <person name="Wiebenga A."/>
            <person name="Aguilar-Osorio G."/>
            <person name="Amillis S."/>
            <person name="Uchima C.A."/>
            <person name="Anderluh G."/>
            <person name="Asadollahi M."/>
            <person name="Askin M."/>
            <person name="Barry K."/>
            <person name="Battaglia E."/>
            <person name="Bayram O."/>
            <person name="Benocci T."/>
            <person name="Braus-Stromeyer S.A."/>
            <person name="Caldana C."/>
            <person name="Canovas D."/>
            <person name="Cerqueira G.C."/>
            <person name="Chen F."/>
            <person name="Chen W."/>
            <person name="Choi C."/>
            <person name="Clum A."/>
            <person name="Dos Santos R.A."/>
            <person name="Damasio A.R."/>
            <person name="Diallinas G."/>
            <person name="Emri T."/>
            <person name="Fekete E."/>
            <person name="Flipphi M."/>
            <person name="Freyberg S."/>
            <person name="Gallo A."/>
            <person name="Gournas C."/>
            <person name="Habgood R."/>
            <person name="Hainaut M."/>
            <person name="Harispe M.L."/>
            <person name="Henrissat B."/>
            <person name="Hilden K.S."/>
            <person name="Hope R."/>
            <person name="Hossain A."/>
            <person name="Karabika E."/>
            <person name="Karaffa L."/>
            <person name="Karanyi Z."/>
            <person name="Krasevec N."/>
            <person name="Kuo A."/>
            <person name="Kusch H."/>
            <person name="LaButti K."/>
            <person name="Lagendijk E.L."/>
            <person name="Lapidus A."/>
            <person name="Levasseur A."/>
            <person name="Lindquist E."/>
            <person name="Lipzen A."/>
            <person name="Logrieco A.F."/>
            <person name="MacCabe A."/>
            <person name="Maekelae M.R."/>
            <person name="Malavazi I."/>
            <person name="Melin P."/>
            <person name="Meyer V."/>
            <person name="Mielnichuk N."/>
            <person name="Miskei M."/>
            <person name="Molnar A.P."/>
            <person name="Mule G."/>
            <person name="Ngan C.Y."/>
            <person name="Orejas M."/>
            <person name="Orosz E."/>
            <person name="Ouedraogo J.P."/>
            <person name="Overkamp K.M."/>
            <person name="Park H.-S."/>
            <person name="Perrone G."/>
            <person name="Piumi F."/>
            <person name="Punt P.J."/>
            <person name="Ram A.F."/>
            <person name="Ramon A."/>
            <person name="Rauscher S."/>
            <person name="Record E."/>
            <person name="Riano-Pachon D.M."/>
            <person name="Robert V."/>
            <person name="Roehrig J."/>
            <person name="Ruller R."/>
            <person name="Salamov A."/>
            <person name="Salih N.S."/>
            <person name="Samson R.A."/>
            <person name="Sandor E."/>
            <person name="Sanguinetti M."/>
            <person name="Schuetze T."/>
            <person name="Sepcic K."/>
            <person name="Shelest E."/>
            <person name="Sherlock G."/>
            <person name="Sophianopoulou V."/>
            <person name="Squina F.M."/>
            <person name="Sun H."/>
            <person name="Susca A."/>
            <person name="Todd R.B."/>
            <person name="Tsang A."/>
            <person name="Unkles S.E."/>
            <person name="van de Wiele N."/>
            <person name="van Rossen-Uffink D."/>
            <person name="Oliveira J.V."/>
            <person name="Vesth T.C."/>
            <person name="Visser J."/>
            <person name="Yu J.-H."/>
            <person name="Zhou M."/>
            <person name="Andersen M.R."/>
            <person name="Archer D.B."/>
            <person name="Baker S.E."/>
            <person name="Benoit I."/>
            <person name="Brakhage A.A."/>
            <person name="Braus G.H."/>
            <person name="Fischer R."/>
            <person name="Frisvad J.C."/>
            <person name="Goldman G.H."/>
            <person name="Houbraken J."/>
            <person name="Oakley B."/>
            <person name="Pocsi I."/>
            <person name="Scazzocchio C."/>
            <person name="Seiboth B."/>
            <person name="vanKuyk P.A."/>
            <person name="Wortman J."/>
            <person name="Dyer P.S."/>
            <person name="Grigoriev I.V."/>
        </authorList>
    </citation>
    <scope>NUCLEOTIDE SEQUENCE [LARGE SCALE GENOMIC DNA]</scope>
    <source>
        <strain evidence="8">DTO 134E9</strain>
    </source>
</reference>
<name>A0A1L9R4E8_ASPWE</name>
<evidence type="ECO:0008006" key="9">
    <source>
        <dbReference type="Google" id="ProtNLM"/>
    </source>
</evidence>
<dbReference type="EMBL" id="KV878218">
    <property type="protein sequence ID" value="OJJ29774.1"/>
    <property type="molecule type" value="Genomic_DNA"/>
</dbReference>
<keyword evidence="5" id="KW-0472">Membrane</keyword>
<dbReference type="InterPro" id="IPR007248">
    <property type="entry name" value="Mpv17_PMP22"/>
</dbReference>
<dbReference type="PANTHER" id="PTHR11266">
    <property type="entry name" value="PEROXISOMAL MEMBRANE PROTEIN 2, PXMP2 MPV17"/>
    <property type="match status" value="1"/>
</dbReference>
<evidence type="ECO:0000313" key="8">
    <source>
        <dbReference type="Proteomes" id="UP000184383"/>
    </source>
</evidence>
<dbReference type="Proteomes" id="UP000184383">
    <property type="component" value="Unassembled WGS sequence"/>
</dbReference>
<dbReference type="PANTHER" id="PTHR11266:SF17">
    <property type="entry name" value="PROTEIN MPV17"/>
    <property type="match status" value="1"/>
</dbReference>
<dbReference type="STRING" id="1073089.A0A1L9R4E8"/>
<dbReference type="GO" id="GO:0016020">
    <property type="term" value="C:membrane"/>
    <property type="evidence" value="ECO:0007669"/>
    <property type="project" value="UniProtKB-SubCell"/>
</dbReference>
<evidence type="ECO:0000256" key="5">
    <source>
        <dbReference type="ARBA" id="ARBA00023136"/>
    </source>
</evidence>
<dbReference type="AlphaFoldDB" id="A0A1L9R4E8"/>
<evidence type="ECO:0000313" key="7">
    <source>
        <dbReference type="EMBL" id="OJJ29774.1"/>
    </source>
</evidence>
<comment type="subcellular location">
    <subcellularLocation>
        <location evidence="1">Membrane</location>
        <topology evidence="1">Multi-pass membrane protein</topology>
    </subcellularLocation>
</comment>
<keyword evidence="3" id="KW-0812">Transmembrane</keyword>
<gene>
    <name evidence="7" type="ORF">ASPWEDRAFT_46531</name>
</gene>
<dbReference type="OrthoDB" id="10267969at2759"/>
<dbReference type="GeneID" id="63752628"/>
<keyword evidence="4" id="KW-1133">Transmembrane helix</keyword>